<dbReference type="EC" id="1.2.7.4" evidence="8"/>
<dbReference type="Gene3D" id="1.10.150.120">
    <property type="entry name" value="[2Fe-2S]-binding domain"/>
    <property type="match status" value="1"/>
</dbReference>
<keyword evidence="5" id="KW-0411">Iron-sulfur</keyword>
<organism evidence="8 9">
    <name type="scientific">Anaerosolibacter carboniphilus</name>
    <dbReference type="NCBI Taxonomy" id="1417629"/>
    <lineage>
        <taxon>Bacteria</taxon>
        <taxon>Bacillati</taxon>
        <taxon>Bacillota</taxon>
        <taxon>Clostridia</taxon>
        <taxon>Peptostreptococcales</taxon>
        <taxon>Thermotaleaceae</taxon>
        <taxon>Anaerosolibacter</taxon>
    </lineage>
</organism>
<evidence type="ECO:0000256" key="1">
    <source>
        <dbReference type="ARBA" id="ARBA00022714"/>
    </source>
</evidence>
<feature type="domain" description="2Fe-2S ferredoxin-type" evidence="7">
    <location>
        <begin position="3"/>
        <end position="79"/>
    </location>
</feature>
<dbReference type="Gene3D" id="3.10.20.30">
    <property type="match status" value="1"/>
</dbReference>
<dbReference type="SUPFAM" id="SSF54292">
    <property type="entry name" value="2Fe-2S ferredoxin-like"/>
    <property type="match status" value="1"/>
</dbReference>
<evidence type="ECO:0000256" key="4">
    <source>
        <dbReference type="ARBA" id="ARBA00023004"/>
    </source>
</evidence>
<dbReference type="PROSITE" id="PS51085">
    <property type="entry name" value="2FE2S_FER_2"/>
    <property type="match status" value="1"/>
</dbReference>
<dbReference type="GO" id="GO:0043885">
    <property type="term" value="F:anaerobic carbon-monoxide dehydrogenase activity"/>
    <property type="evidence" value="ECO:0007669"/>
    <property type="project" value="UniProtKB-EC"/>
</dbReference>
<protein>
    <submittedName>
        <fullName evidence="8">Carbon-monoxide dehydrogenase small subunit</fullName>
        <ecNumber evidence="8">1.2.7.4</ecNumber>
    </submittedName>
</protein>
<evidence type="ECO:0000256" key="5">
    <source>
        <dbReference type="ARBA" id="ARBA00023014"/>
    </source>
</evidence>
<comment type="caution">
    <text evidence="8">The sequence shown here is derived from an EMBL/GenBank/DDBJ whole genome shotgun (WGS) entry which is preliminary data.</text>
</comment>
<dbReference type="Pfam" id="PF01799">
    <property type="entry name" value="Fer2_2"/>
    <property type="match status" value="1"/>
</dbReference>
<reference evidence="8 9" key="1">
    <citation type="submission" date="2020-08" db="EMBL/GenBank/DDBJ databases">
        <title>Genomic Encyclopedia of Type Strains, Phase IV (KMG-IV): sequencing the most valuable type-strain genomes for metagenomic binning, comparative biology and taxonomic classification.</title>
        <authorList>
            <person name="Goeker M."/>
        </authorList>
    </citation>
    <scope>NUCLEOTIDE SEQUENCE [LARGE SCALE GENOMIC DNA]</scope>
    <source>
        <strain evidence="8 9">DSM 103526</strain>
    </source>
</reference>
<evidence type="ECO:0000256" key="6">
    <source>
        <dbReference type="ARBA" id="ARBA00060707"/>
    </source>
</evidence>
<keyword evidence="3 8" id="KW-0560">Oxidoreductase</keyword>
<dbReference type="InterPro" id="IPR001041">
    <property type="entry name" value="2Fe-2S_ferredoxin-type"/>
</dbReference>
<sequence>MKHEISFTLNGEVVNASIEPFLTLLDMLREVFDLTGAKEGCGGGECGACTVLVNKKPVNACLMLGVEADGKEILTVEGLSDGIELDELQQSFIDRAALQCGYCTPGMIMSAKALLMENPTPNEKEVIKAISGNLCRCTGYKKIVEAVMDISEKNAR</sequence>
<evidence type="ECO:0000313" key="9">
    <source>
        <dbReference type="Proteomes" id="UP000579281"/>
    </source>
</evidence>
<dbReference type="SUPFAM" id="SSF47741">
    <property type="entry name" value="CO dehydrogenase ISP C-domain like"/>
    <property type="match status" value="1"/>
</dbReference>
<dbReference type="PROSITE" id="PS00197">
    <property type="entry name" value="2FE2S_FER_1"/>
    <property type="match status" value="1"/>
</dbReference>
<name>A0A841KT55_9FIRM</name>
<dbReference type="Pfam" id="PF00111">
    <property type="entry name" value="Fer2"/>
    <property type="match status" value="1"/>
</dbReference>
<evidence type="ECO:0000256" key="3">
    <source>
        <dbReference type="ARBA" id="ARBA00023002"/>
    </source>
</evidence>
<dbReference type="InterPro" id="IPR051452">
    <property type="entry name" value="Diverse_Oxidoreductases"/>
</dbReference>
<dbReference type="InterPro" id="IPR006058">
    <property type="entry name" value="2Fe2S_fd_BS"/>
</dbReference>
<evidence type="ECO:0000313" key="8">
    <source>
        <dbReference type="EMBL" id="MBB6216894.1"/>
    </source>
</evidence>
<dbReference type="PANTHER" id="PTHR44379:SF5">
    <property type="entry name" value="OXIDOREDUCTASE WITH IRON-SULFUR SUBUNIT"/>
    <property type="match status" value="1"/>
</dbReference>
<dbReference type="InterPro" id="IPR036884">
    <property type="entry name" value="2Fe-2S-bd_dom_sf"/>
</dbReference>
<comment type="pathway">
    <text evidence="6">Alkaloid degradation; nicotine degradation.</text>
</comment>
<dbReference type="InterPro" id="IPR012675">
    <property type="entry name" value="Beta-grasp_dom_sf"/>
</dbReference>
<dbReference type="EMBL" id="JACHEN010000018">
    <property type="protein sequence ID" value="MBB6216894.1"/>
    <property type="molecule type" value="Genomic_DNA"/>
</dbReference>
<dbReference type="Proteomes" id="UP000579281">
    <property type="component" value="Unassembled WGS sequence"/>
</dbReference>
<dbReference type="FunFam" id="3.10.20.30:FF:000020">
    <property type="entry name" value="Xanthine dehydrogenase iron-sulfur subunit"/>
    <property type="match status" value="1"/>
</dbReference>
<keyword evidence="4" id="KW-0408">Iron</keyword>
<keyword evidence="1" id="KW-0001">2Fe-2S</keyword>
<gene>
    <name evidence="8" type="ORF">HNQ80_002999</name>
</gene>
<dbReference type="RefSeq" id="WP_184311415.1">
    <property type="nucleotide sequence ID" value="NZ_JACHEN010000018.1"/>
</dbReference>
<dbReference type="AlphaFoldDB" id="A0A841KT55"/>
<dbReference type="FunFam" id="1.10.150.120:FF:000003">
    <property type="entry name" value="Carbon monoxide dehydrogenase, small subunit"/>
    <property type="match status" value="1"/>
</dbReference>
<dbReference type="GO" id="GO:0051537">
    <property type="term" value="F:2 iron, 2 sulfur cluster binding"/>
    <property type="evidence" value="ECO:0007669"/>
    <property type="project" value="UniProtKB-KW"/>
</dbReference>
<keyword evidence="2" id="KW-0479">Metal-binding</keyword>
<proteinExistence type="predicted"/>
<dbReference type="InterPro" id="IPR002888">
    <property type="entry name" value="2Fe-2S-bd"/>
</dbReference>
<dbReference type="PANTHER" id="PTHR44379">
    <property type="entry name" value="OXIDOREDUCTASE WITH IRON-SULFUR SUBUNIT"/>
    <property type="match status" value="1"/>
</dbReference>
<keyword evidence="9" id="KW-1185">Reference proteome</keyword>
<dbReference type="InterPro" id="IPR036010">
    <property type="entry name" value="2Fe-2S_ferredoxin-like_sf"/>
</dbReference>
<evidence type="ECO:0000256" key="2">
    <source>
        <dbReference type="ARBA" id="ARBA00022723"/>
    </source>
</evidence>
<dbReference type="GO" id="GO:0046872">
    <property type="term" value="F:metal ion binding"/>
    <property type="evidence" value="ECO:0007669"/>
    <property type="project" value="UniProtKB-KW"/>
</dbReference>
<accession>A0A841KT55</accession>
<evidence type="ECO:0000259" key="7">
    <source>
        <dbReference type="PROSITE" id="PS51085"/>
    </source>
</evidence>